<dbReference type="GO" id="GO:0003677">
    <property type="term" value="F:DNA binding"/>
    <property type="evidence" value="ECO:0007669"/>
    <property type="project" value="UniProtKB-KW"/>
</dbReference>
<accession>A0A7K3W3T2</accession>
<keyword evidence="2" id="KW-1185">Reference proteome</keyword>
<evidence type="ECO:0000313" key="1">
    <source>
        <dbReference type="EMBL" id="NEK58804.1"/>
    </source>
</evidence>
<reference evidence="1 2" key="1">
    <citation type="submission" date="2020-02" db="EMBL/GenBank/DDBJ databases">
        <title>Geodermatophilus sabuli CPCC 205279 I12A-02694.</title>
        <authorList>
            <person name="Jiang Z."/>
        </authorList>
    </citation>
    <scope>NUCLEOTIDE SEQUENCE [LARGE SCALE GENOMIC DNA]</scope>
    <source>
        <strain evidence="1 2">I12A-02694</strain>
    </source>
</reference>
<proteinExistence type="predicted"/>
<dbReference type="PANTHER" id="PTHR38479">
    <property type="entry name" value="LMO0824 PROTEIN"/>
    <property type="match status" value="1"/>
</dbReference>
<comment type="caution">
    <text evidence="1">The sequence shown here is derived from an EMBL/GenBank/DDBJ whole genome shotgun (WGS) entry which is preliminary data.</text>
</comment>
<sequence length="367" mass="39688">MTLGVRALGRATLARQLLLERTARPVATALRDLVGLQGQVPGVPHLALWDRLAGYDPAELDGLMTAREVVRTQLMRTTIHTVVADDALGLRPVLQPVLDRTFAGTAWGQRLRGQDVSAVRAEAAALLAQRPLGRAELQRELARRHPGLDAEAVAYDVSYRVPWVQPPPRGLWRASGAALMTTVGAWLGDRTVPPTSPEELLLRYLAAFGPATVRDAQVWCGLTRLREVADRLGPRLRRLHTEDGTEVLDVPDGPLPDPDTPAPPRFLAEYDNATLGYADRSRVVAPGDHVLLPGGPGGWTGTLLVDGRVQATWAARQEAAATVLLVRPSTPLPAADRADVEAEAARLLAFLAPGRDHDLRWGTDRPA</sequence>
<dbReference type="EMBL" id="JAAGWF010000012">
    <property type="protein sequence ID" value="NEK58804.1"/>
    <property type="molecule type" value="Genomic_DNA"/>
</dbReference>
<dbReference type="InterPro" id="IPR009351">
    <property type="entry name" value="AlkZ-like"/>
</dbReference>
<dbReference type="RefSeq" id="WP_163482175.1">
    <property type="nucleotide sequence ID" value="NZ_JAAGWF010000012.1"/>
</dbReference>
<evidence type="ECO:0000313" key="2">
    <source>
        <dbReference type="Proteomes" id="UP000470246"/>
    </source>
</evidence>
<gene>
    <name evidence="1" type="ORF">GCU56_13095</name>
</gene>
<dbReference type="Proteomes" id="UP000470246">
    <property type="component" value="Unassembled WGS sequence"/>
</dbReference>
<dbReference type="PANTHER" id="PTHR38479:SF2">
    <property type="entry name" value="WINGED HELIX DNA-BINDING DOMAIN-CONTAINING PROTEIN"/>
    <property type="match status" value="1"/>
</dbReference>
<name>A0A7K3W3T2_9ACTN</name>
<protein>
    <submittedName>
        <fullName evidence="1">Winged helix DNA-binding domain-containing protein</fullName>
    </submittedName>
</protein>
<dbReference type="AlphaFoldDB" id="A0A7K3W3T2"/>
<keyword evidence="1" id="KW-0238">DNA-binding</keyword>
<organism evidence="1 2">
    <name type="scientific">Geodermatophilus sabuli</name>
    <dbReference type="NCBI Taxonomy" id="1564158"/>
    <lineage>
        <taxon>Bacteria</taxon>
        <taxon>Bacillati</taxon>
        <taxon>Actinomycetota</taxon>
        <taxon>Actinomycetes</taxon>
        <taxon>Geodermatophilales</taxon>
        <taxon>Geodermatophilaceae</taxon>
        <taxon>Geodermatophilus</taxon>
    </lineage>
</organism>
<dbReference type="Pfam" id="PF06224">
    <property type="entry name" value="AlkZ-like"/>
    <property type="match status" value="1"/>
</dbReference>